<dbReference type="AlphaFoldDB" id="A0A857LN48"/>
<dbReference type="GO" id="GO:0003700">
    <property type="term" value="F:DNA-binding transcription factor activity"/>
    <property type="evidence" value="ECO:0007669"/>
    <property type="project" value="TreeGrafter"/>
</dbReference>
<dbReference type="SUPFAM" id="SSF48498">
    <property type="entry name" value="Tetracyclin repressor-like, C-terminal domain"/>
    <property type="match status" value="1"/>
</dbReference>
<dbReference type="Gene3D" id="1.10.357.10">
    <property type="entry name" value="Tetracycline Repressor, domain 2"/>
    <property type="match status" value="1"/>
</dbReference>
<accession>A0A857LN48</accession>
<organism evidence="4">
    <name type="scientific">Gordonia amarae</name>
    <dbReference type="NCBI Taxonomy" id="36821"/>
    <lineage>
        <taxon>Bacteria</taxon>
        <taxon>Bacillati</taxon>
        <taxon>Actinomycetota</taxon>
        <taxon>Actinomycetes</taxon>
        <taxon>Mycobacteriales</taxon>
        <taxon>Gordoniaceae</taxon>
        <taxon>Gordonia</taxon>
    </lineage>
</organism>
<dbReference type="InterPro" id="IPR036271">
    <property type="entry name" value="Tet_transcr_reg_TetR-rel_C_sf"/>
</dbReference>
<evidence type="ECO:0000256" key="2">
    <source>
        <dbReference type="ARBA" id="ARBA00023125"/>
    </source>
</evidence>
<dbReference type="PANTHER" id="PTHR30055:SF238">
    <property type="entry name" value="MYCOFACTOCIN BIOSYNTHESIS TRANSCRIPTIONAL REGULATOR MFTR-RELATED"/>
    <property type="match status" value="1"/>
</dbReference>
<keyword evidence="1" id="KW-0805">Transcription regulation</keyword>
<name>A0A857LN48_9ACTN</name>
<dbReference type="GO" id="GO:0000976">
    <property type="term" value="F:transcription cis-regulatory region binding"/>
    <property type="evidence" value="ECO:0007669"/>
    <property type="project" value="TreeGrafter"/>
</dbReference>
<dbReference type="PRINTS" id="PR00455">
    <property type="entry name" value="HTHTETR"/>
</dbReference>
<dbReference type="PROSITE" id="PS50977">
    <property type="entry name" value="HTH_TETR_2"/>
    <property type="match status" value="1"/>
</dbReference>
<dbReference type="PANTHER" id="PTHR30055">
    <property type="entry name" value="HTH-TYPE TRANSCRIPTIONAL REGULATOR RUTR"/>
    <property type="match status" value="1"/>
</dbReference>
<reference evidence="4" key="1">
    <citation type="journal article" date="2021" name="Nat. Microbiol.">
        <title>Cocultivation of an ultrasmall environmental parasitic bacterium with lytic ability against bacteria associated with wastewater foams.</title>
        <authorList>
            <person name="Batinovic S."/>
            <person name="Rose J.J.A."/>
            <person name="Ratcliffe J."/>
            <person name="Seviour R.J."/>
            <person name="Petrovski S."/>
        </authorList>
    </citation>
    <scope>NUCLEOTIDE SEQUENCE</scope>
    <source>
        <strain evidence="4">CON44</strain>
    </source>
</reference>
<evidence type="ECO:0000256" key="1">
    <source>
        <dbReference type="ARBA" id="ARBA00023015"/>
    </source>
</evidence>
<dbReference type="InterPro" id="IPR050109">
    <property type="entry name" value="HTH-type_TetR-like_transc_reg"/>
</dbReference>
<dbReference type="Pfam" id="PF00440">
    <property type="entry name" value="TetR_N"/>
    <property type="match status" value="1"/>
</dbReference>
<dbReference type="RefSeq" id="WP_005185762.1">
    <property type="nucleotide sequence ID" value="NZ_CP045804.1"/>
</dbReference>
<keyword evidence="2" id="KW-0238">DNA-binding</keyword>
<dbReference type="SUPFAM" id="SSF46689">
    <property type="entry name" value="Homeodomain-like"/>
    <property type="match status" value="1"/>
</dbReference>
<keyword evidence="3" id="KW-0804">Transcription</keyword>
<proteinExistence type="predicted"/>
<sequence length="233" mass="26319">MSGDDAADGIDAVYSAAGLLDTAAASSKRSNKRGEQTRDKLIRAAVECFTEYGYTKTRVSDITHHANTAQGNFYRHFTSLDDIFLAALKPSLEELAQSRLRPDRTHGELESLIEVNTTYLQTYARNRHMLRLLREAAAASENKGFSVLWLNLRAEFVRRTEHWLRRLDAEDRLESTDLVLLAETLGCATEQMAYVHVGLADSTPRRERIEELGRALGELWYRATPFRVRGESG</sequence>
<dbReference type="Gene3D" id="1.10.10.60">
    <property type="entry name" value="Homeodomain-like"/>
    <property type="match status" value="1"/>
</dbReference>
<dbReference type="InterPro" id="IPR009057">
    <property type="entry name" value="Homeodomain-like_sf"/>
</dbReference>
<evidence type="ECO:0000256" key="3">
    <source>
        <dbReference type="ARBA" id="ARBA00023163"/>
    </source>
</evidence>
<evidence type="ECO:0000313" key="4">
    <source>
        <dbReference type="EMBL" id="QHN39036.1"/>
    </source>
</evidence>
<dbReference type="EMBL" id="CP045810">
    <property type="protein sequence ID" value="QHN39036.1"/>
    <property type="molecule type" value="Genomic_DNA"/>
</dbReference>
<protein>
    <submittedName>
        <fullName evidence="4">TetR family transcriptional regulator</fullName>
    </submittedName>
</protein>
<gene>
    <name evidence="4" type="ORF">GII30_07480</name>
</gene>
<dbReference type="InterPro" id="IPR001647">
    <property type="entry name" value="HTH_TetR"/>
</dbReference>